<sequence length="56" mass="6094">MTDRTLIVPRQMECIVKTAGYVPAVQVGAFIFCAGQVGRDEHLNVIADPEAQFIAC</sequence>
<dbReference type="RefSeq" id="WP_257718548.1">
    <property type="nucleotide sequence ID" value="NZ_JANJOU010000026.1"/>
</dbReference>
<dbReference type="SUPFAM" id="SSF55298">
    <property type="entry name" value="YjgF-like"/>
    <property type="match status" value="1"/>
</dbReference>
<dbReference type="Proteomes" id="UP001524642">
    <property type="component" value="Unassembled WGS sequence"/>
</dbReference>
<dbReference type="InterPro" id="IPR035959">
    <property type="entry name" value="RutC-like_sf"/>
</dbReference>
<dbReference type="EMBL" id="JANJOU010000026">
    <property type="protein sequence ID" value="MCR0984896.1"/>
    <property type="molecule type" value="Genomic_DNA"/>
</dbReference>
<reference evidence="1 2" key="1">
    <citation type="submission" date="2022-06" db="EMBL/GenBank/DDBJ databases">
        <title>Roseomonas CN29.</title>
        <authorList>
            <person name="Cheng Y."/>
            <person name="He X."/>
        </authorList>
    </citation>
    <scope>NUCLEOTIDE SEQUENCE [LARGE SCALE GENOMIC DNA]</scope>
    <source>
        <strain evidence="1 2">CN29</strain>
    </source>
</reference>
<protein>
    <recommendedName>
        <fullName evidence="3">RidA family protein</fullName>
    </recommendedName>
</protein>
<evidence type="ECO:0000313" key="2">
    <source>
        <dbReference type="Proteomes" id="UP001524642"/>
    </source>
</evidence>
<evidence type="ECO:0000313" key="1">
    <source>
        <dbReference type="EMBL" id="MCR0984896.1"/>
    </source>
</evidence>
<comment type="caution">
    <text evidence="1">The sequence shown here is derived from an EMBL/GenBank/DDBJ whole genome shotgun (WGS) entry which is preliminary data.</text>
</comment>
<keyword evidence="2" id="KW-1185">Reference proteome</keyword>
<accession>A0ABT1X9V9</accession>
<organism evidence="1 2">
    <name type="scientific">Roseomonas populi</name>
    <dbReference type="NCBI Taxonomy" id="3121582"/>
    <lineage>
        <taxon>Bacteria</taxon>
        <taxon>Pseudomonadati</taxon>
        <taxon>Pseudomonadota</taxon>
        <taxon>Alphaproteobacteria</taxon>
        <taxon>Acetobacterales</taxon>
        <taxon>Roseomonadaceae</taxon>
        <taxon>Roseomonas</taxon>
    </lineage>
</organism>
<gene>
    <name evidence="1" type="ORF">NRP21_22825</name>
</gene>
<dbReference type="Gene3D" id="3.30.1330.40">
    <property type="entry name" value="RutC-like"/>
    <property type="match status" value="1"/>
</dbReference>
<proteinExistence type="predicted"/>
<evidence type="ECO:0008006" key="3">
    <source>
        <dbReference type="Google" id="ProtNLM"/>
    </source>
</evidence>
<name>A0ABT1X9V9_9PROT</name>